<dbReference type="AlphaFoldDB" id="A0A8S1JTD7"/>
<gene>
    <name evidence="2" type="ORF">PPRIM_AZ9-3.1.T0050515</name>
</gene>
<comment type="caution">
    <text evidence="2">The sequence shown here is derived from an EMBL/GenBank/DDBJ whole genome shotgun (WGS) entry which is preliminary data.</text>
</comment>
<dbReference type="Proteomes" id="UP000688137">
    <property type="component" value="Unassembled WGS sequence"/>
</dbReference>
<keyword evidence="1" id="KW-1133">Transmembrane helix</keyword>
<evidence type="ECO:0000313" key="3">
    <source>
        <dbReference type="Proteomes" id="UP000688137"/>
    </source>
</evidence>
<dbReference type="EMBL" id="CAJJDM010000002">
    <property type="protein sequence ID" value="CAD8043860.1"/>
    <property type="molecule type" value="Genomic_DNA"/>
</dbReference>
<feature type="transmembrane region" description="Helical" evidence="1">
    <location>
        <begin position="325"/>
        <end position="346"/>
    </location>
</feature>
<evidence type="ECO:0000313" key="2">
    <source>
        <dbReference type="EMBL" id="CAD8043860.1"/>
    </source>
</evidence>
<evidence type="ECO:0008006" key="4">
    <source>
        <dbReference type="Google" id="ProtNLM"/>
    </source>
</evidence>
<evidence type="ECO:0000256" key="1">
    <source>
        <dbReference type="SAM" id="Phobius"/>
    </source>
</evidence>
<keyword evidence="1" id="KW-0812">Transmembrane</keyword>
<keyword evidence="3" id="KW-1185">Reference proteome</keyword>
<name>A0A8S1JTD7_PARPR</name>
<reference evidence="2" key="1">
    <citation type="submission" date="2021-01" db="EMBL/GenBank/DDBJ databases">
        <authorList>
            <consortium name="Genoscope - CEA"/>
            <person name="William W."/>
        </authorList>
    </citation>
    <scope>NUCLEOTIDE SEQUENCE</scope>
</reference>
<sequence>MILSNKRKQELFRLDSMLDKLNEFIQNQSLQLENIQRIKTIESIDQQKQFQFKIKPLEITILYEKLNSLLLKKKSSIFIHFLIVTRNQTASKVKYNIQESITIKCFTPRDMNQKSLNCINSGCNKQQICSNLSLSQQRYNKENIGSTRSAHQNSQLRTNCIHYQIDTIKENNKEKKKDFLLSPSDTPLLNQKTTKYNFLKNKIYTPSYNKQLKSSYKSYQTQSRERVFSKNFRKGLLQFDDNNLNNYQITQTIISNQQNQISYFSIETSTPEEEDQQDQLFTNPSEWNQYLISRDNKFVSSRQQTCVNTQTQQLQRETMNILKSCLFGFFLGLFLGLVLLKNLYIFM</sequence>
<accession>A0A8S1JTD7</accession>
<organism evidence="2 3">
    <name type="scientific">Paramecium primaurelia</name>
    <dbReference type="NCBI Taxonomy" id="5886"/>
    <lineage>
        <taxon>Eukaryota</taxon>
        <taxon>Sar</taxon>
        <taxon>Alveolata</taxon>
        <taxon>Ciliophora</taxon>
        <taxon>Intramacronucleata</taxon>
        <taxon>Oligohymenophorea</taxon>
        <taxon>Peniculida</taxon>
        <taxon>Parameciidae</taxon>
        <taxon>Paramecium</taxon>
    </lineage>
</organism>
<keyword evidence="1" id="KW-0472">Membrane</keyword>
<dbReference type="OMA" id="YQITQTI"/>
<protein>
    <recommendedName>
        <fullName evidence="4">Transmembrane protein</fullName>
    </recommendedName>
</protein>
<proteinExistence type="predicted"/>